<accession>E6SIE2</accession>
<dbReference type="InterPro" id="IPR001647">
    <property type="entry name" value="HTH_TetR"/>
</dbReference>
<evidence type="ECO:0000256" key="1">
    <source>
        <dbReference type="ARBA" id="ARBA00023015"/>
    </source>
</evidence>
<dbReference type="STRING" id="644966.Tmar_1853"/>
<dbReference type="PRINTS" id="PR00455">
    <property type="entry name" value="HTHTETR"/>
</dbReference>
<dbReference type="EMBL" id="CP002344">
    <property type="protein sequence ID" value="ADU51953.1"/>
    <property type="molecule type" value="Genomic_DNA"/>
</dbReference>
<protein>
    <submittedName>
        <fullName evidence="7">Transcriptional regulator, TetR family</fullName>
    </submittedName>
</protein>
<evidence type="ECO:0000313" key="7">
    <source>
        <dbReference type="EMBL" id="ADU51953.1"/>
    </source>
</evidence>
<dbReference type="Gene3D" id="1.10.10.60">
    <property type="entry name" value="Homeodomain-like"/>
    <property type="match status" value="1"/>
</dbReference>
<keyword evidence="3" id="KW-0804">Transcription</keyword>
<dbReference type="InterPro" id="IPR011075">
    <property type="entry name" value="TetR_C"/>
</dbReference>
<dbReference type="SUPFAM" id="SSF46689">
    <property type="entry name" value="Homeodomain-like"/>
    <property type="match status" value="1"/>
</dbReference>
<dbReference type="SUPFAM" id="SSF48498">
    <property type="entry name" value="Tetracyclin repressor-like, C-terminal domain"/>
    <property type="match status" value="1"/>
</dbReference>
<reference evidence="7 8" key="1">
    <citation type="journal article" date="2010" name="Stand. Genomic Sci.">
        <title>Complete genome sequence of Thermaerobacter marianensis type strain (7p75a).</title>
        <authorList>
            <person name="Han C."/>
            <person name="Gu W."/>
            <person name="Zhang X."/>
            <person name="Lapidus A."/>
            <person name="Nolan M."/>
            <person name="Copeland A."/>
            <person name="Lucas S."/>
            <person name="Del Rio T.G."/>
            <person name="Tice H."/>
            <person name="Cheng J.F."/>
            <person name="Tapia R."/>
            <person name="Goodwin L."/>
            <person name="Pitluck S."/>
            <person name="Pagani I."/>
            <person name="Ivanova N."/>
            <person name="Mavromatis K."/>
            <person name="Mikhailova N."/>
            <person name="Pati A."/>
            <person name="Chen A."/>
            <person name="Palaniappan K."/>
            <person name="Land M."/>
            <person name="Hauser L."/>
            <person name="Chang Y.J."/>
            <person name="Jeffries C.D."/>
            <person name="Schneider S."/>
            <person name="Rohde M."/>
            <person name="Goker M."/>
            <person name="Pukall R."/>
            <person name="Woyke T."/>
            <person name="Bristow J."/>
            <person name="Eisen J.A."/>
            <person name="Markowitz V."/>
            <person name="Hugenholtz P."/>
            <person name="Kyrpides N.C."/>
            <person name="Klenk H.P."/>
            <person name="Detter J.C."/>
        </authorList>
    </citation>
    <scope>NUCLEOTIDE SEQUENCE [LARGE SCALE GENOMIC DNA]</scope>
    <source>
        <strain evidence="8">ATCC 700841 / DSM 12885 / JCM 10246 / 7p75a</strain>
    </source>
</reference>
<dbReference type="PANTHER" id="PTHR30055:SF234">
    <property type="entry name" value="HTH-TYPE TRANSCRIPTIONAL REGULATOR BETI"/>
    <property type="match status" value="1"/>
</dbReference>
<dbReference type="eggNOG" id="COG1309">
    <property type="taxonomic scope" value="Bacteria"/>
</dbReference>
<evidence type="ECO:0000256" key="3">
    <source>
        <dbReference type="ARBA" id="ARBA00023163"/>
    </source>
</evidence>
<reference evidence="8" key="2">
    <citation type="journal article" date="2010" name="Stand. Genomic Sci.">
        <title>Complete genome sequence of Thermaerobacter marianensis type strain (7p75aT).</title>
        <authorList>
            <person name="Han C."/>
            <person name="Gu W."/>
            <person name="Zhang X."/>
            <person name="Lapidus A."/>
            <person name="Nolan M."/>
            <person name="Copeland A."/>
            <person name="Lucas S."/>
            <person name="Glavina Del Rio T."/>
            <person name="Tice H."/>
            <person name="Cheng J."/>
            <person name="Tapia R."/>
            <person name="Goodwin L."/>
            <person name="Pitluck S."/>
            <person name="Pagani I."/>
            <person name="Ivanova N."/>
            <person name="Mavromatis K."/>
            <person name="Mikhailova N."/>
            <person name="Pati A."/>
            <person name="Chen A."/>
            <person name="Palaniappan K."/>
            <person name="Land M."/>
            <person name="Hauser L."/>
            <person name="Chang Y."/>
            <person name="Jeffries C."/>
            <person name="Schneider S."/>
            <person name="Rohde M."/>
            <person name="Goker M."/>
            <person name="Pukall R."/>
            <person name="Woyke T."/>
            <person name="Bristow J."/>
            <person name="Eisen J."/>
            <person name="Markowitz V."/>
            <person name="Hugenholtz P."/>
            <person name="Kyrpides N."/>
            <person name="Klenk H."/>
            <person name="Detter J."/>
        </authorList>
    </citation>
    <scope>NUCLEOTIDE SEQUENCE [LARGE SCALE GENOMIC DNA]</scope>
    <source>
        <strain evidence="8">ATCC 700841 / DSM 12885 / JCM 10246 / 7p75a</strain>
    </source>
</reference>
<gene>
    <name evidence="7" type="ordered locus">Tmar_1853</name>
</gene>
<evidence type="ECO:0000259" key="6">
    <source>
        <dbReference type="PROSITE" id="PS50977"/>
    </source>
</evidence>
<dbReference type="Pfam" id="PF16925">
    <property type="entry name" value="TetR_C_13"/>
    <property type="match status" value="1"/>
</dbReference>
<dbReference type="InterPro" id="IPR050109">
    <property type="entry name" value="HTH-type_TetR-like_transc_reg"/>
</dbReference>
<name>E6SIE2_THEM7</name>
<dbReference type="Gene3D" id="1.10.357.10">
    <property type="entry name" value="Tetracycline Repressor, domain 2"/>
    <property type="match status" value="1"/>
</dbReference>
<evidence type="ECO:0000256" key="2">
    <source>
        <dbReference type="ARBA" id="ARBA00023125"/>
    </source>
</evidence>
<keyword evidence="1" id="KW-0805">Transcription regulation</keyword>
<dbReference type="InterPro" id="IPR036271">
    <property type="entry name" value="Tet_transcr_reg_TetR-rel_C_sf"/>
</dbReference>
<dbReference type="Proteomes" id="UP000008915">
    <property type="component" value="Chromosome"/>
</dbReference>
<evidence type="ECO:0000256" key="4">
    <source>
        <dbReference type="PROSITE-ProRule" id="PRU00335"/>
    </source>
</evidence>
<dbReference type="PANTHER" id="PTHR30055">
    <property type="entry name" value="HTH-TYPE TRANSCRIPTIONAL REGULATOR RUTR"/>
    <property type="match status" value="1"/>
</dbReference>
<dbReference type="Pfam" id="PF00440">
    <property type="entry name" value="TetR_N"/>
    <property type="match status" value="1"/>
</dbReference>
<feature type="DNA-binding region" description="H-T-H motif" evidence="4">
    <location>
        <begin position="31"/>
        <end position="50"/>
    </location>
</feature>
<feature type="domain" description="HTH tetR-type" evidence="6">
    <location>
        <begin position="8"/>
        <end position="68"/>
    </location>
</feature>
<feature type="compositionally biased region" description="Low complexity" evidence="5">
    <location>
        <begin position="212"/>
        <end position="231"/>
    </location>
</feature>
<dbReference type="PROSITE" id="PS50977">
    <property type="entry name" value="HTH_TETR_2"/>
    <property type="match status" value="1"/>
</dbReference>
<dbReference type="AlphaFoldDB" id="E6SIE2"/>
<evidence type="ECO:0000256" key="5">
    <source>
        <dbReference type="SAM" id="MobiDB-lite"/>
    </source>
</evidence>
<keyword evidence="2 4" id="KW-0238">DNA-binding</keyword>
<dbReference type="HOGENOM" id="CLU_084486_0_0_9"/>
<keyword evidence="8" id="KW-1185">Reference proteome</keyword>
<evidence type="ECO:0000313" key="8">
    <source>
        <dbReference type="Proteomes" id="UP000008915"/>
    </source>
</evidence>
<dbReference type="GO" id="GO:0003700">
    <property type="term" value="F:DNA-binding transcription factor activity"/>
    <property type="evidence" value="ECO:0007669"/>
    <property type="project" value="TreeGrafter"/>
</dbReference>
<sequence>MGQQREKTNRSQQILATAKAVFAQSNYRSSTTAEIAAAAGISEPLIYRYYPSKKHLYLAVLGDVAQRILQRWDAIRRTETSSLACLHRIGRDYLDLLDRNSDDLKVFFKAVCEDGDPEIRDFLAESYRSYARYLEDVARQGQERGEIRRDIPARVIAWQMMSLGAAFNLFAVLGLSEWTRADRETQLLAFLERIATSHVATLLTREAAGPDPASATGRGAGRAAIPRPGTAIGQDVDPAANLPTGNAAGATRGEGVGMPREPAAETAGPAGPPDGGVAGERTAQSDR</sequence>
<dbReference type="OrthoDB" id="9814200at2"/>
<proteinExistence type="predicted"/>
<feature type="compositionally biased region" description="Low complexity" evidence="5">
    <location>
        <begin position="259"/>
        <end position="269"/>
    </location>
</feature>
<dbReference type="GO" id="GO:0000976">
    <property type="term" value="F:transcription cis-regulatory region binding"/>
    <property type="evidence" value="ECO:0007669"/>
    <property type="project" value="TreeGrafter"/>
</dbReference>
<dbReference type="KEGG" id="tmr:Tmar_1853"/>
<dbReference type="InterPro" id="IPR009057">
    <property type="entry name" value="Homeodomain-like_sf"/>
</dbReference>
<dbReference type="RefSeq" id="WP_013496254.1">
    <property type="nucleotide sequence ID" value="NC_014831.1"/>
</dbReference>
<feature type="region of interest" description="Disordered" evidence="5">
    <location>
        <begin position="205"/>
        <end position="287"/>
    </location>
</feature>
<organism evidence="7 8">
    <name type="scientific">Thermaerobacter marianensis (strain ATCC 700841 / DSM 12885 / JCM 10246 / 7p75a)</name>
    <dbReference type="NCBI Taxonomy" id="644966"/>
    <lineage>
        <taxon>Bacteria</taxon>
        <taxon>Bacillati</taxon>
        <taxon>Bacillota</taxon>
        <taxon>Clostridia</taxon>
        <taxon>Eubacteriales</taxon>
        <taxon>Clostridiales Family XVII. Incertae Sedis</taxon>
        <taxon>Thermaerobacter</taxon>
    </lineage>
</organism>